<accession>A0A9J5ZCR9</accession>
<evidence type="ECO:0000313" key="2">
    <source>
        <dbReference type="Proteomes" id="UP000824120"/>
    </source>
</evidence>
<name>A0A9J5ZCR9_SOLCO</name>
<sequence length="65" mass="7630">MHRRYVELQKGGWLVHGVLTVSRRIRDAHLKDWVPSLTLTPNMEYLRLASVVFGTRWEIKKPSIS</sequence>
<dbReference type="AlphaFoldDB" id="A0A9J5ZCR9"/>
<gene>
    <name evidence="1" type="ORF">H5410_022036</name>
</gene>
<dbReference type="EMBL" id="JACXVP010000004">
    <property type="protein sequence ID" value="KAG5610755.1"/>
    <property type="molecule type" value="Genomic_DNA"/>
</dbReference>
<dbReference type="OrthoDB" id="10264738at2759"/>
<evidence type="ECO:0000313" key="1">
    <source>
        <dbReference type="EMBL" id="KAG5610755.1"/>
    </source>
</evidence>
<proteinExistence type="predicted"/>
<protein>
    <submittedName>
        <fullName evidence="1">Uncharacterized protein</fullName>
    </submittedName>
</protein>
<dbReference type="Proteomes" id="UP000824120">
    <property type="component" value="Chromosome 4"/>
</dbReference>
<organism evidence="1 2">
    <name type="scientific">Solanum commersonii</name>
    <name type="common">Commerson's wild potato</name>
    <name type="synonym">Commerson's nightshade</name>
    <dbReference type="NCBI Taxonomy" id="4109"/>
    <lineage>
        <taxon>Eukaryota</taxon>
        <taxon>Viridiplantae</taxon>
        <taxon>Streptophyta</taxon>
        <taxon>Embryophyta</taxon>
        <taxon>Tracheophyta</taxon>
        <taxon>Spermatophyta</taxon>
        <taxon>Magnoliopsida</taxon>
        <taxon>eudicotyledons</taxon>
        <taxon>Gunneridae</taxon>
        <taxon>Pentapetalae</taxon>
        <taxon>asterids</taxon>
        <taxon>lamiids</taxon>
        <taxon>Solanales</taxon>
        <taxon>Solanaceae</taxon>
        <taxon>Solanoideae</taxon>
        <taxon>Solaneae</taxon>
        <taxon>Solanum</taxon>
    </lineage>
</organism>
<comment type="caution">
    <text evidence="1">The sequence shown here is derived from an EMBL/GenBank/DDBJ whole genome shotgun (WGS) entry which is preliminary data.</text>
</comment>
<reference evidence="1 2" key="1">
    <citation type="submission" date="2020-09" db="EMBL/GenBank/DDBJ databases">
        <title>De no assembly of potato wild relative species, Solanum commersonii.</title>
        <authorList>
            <person name="Cho K."/>
        </authorList>
    </citation>
    <scope>NUCLEOTIDE SEQUENCE [LARGE SCALE GENOMIC DNA]</scope>
    <source>
        <strain evidence="1">LZ3.2</strain>
        <tissue evidence="1">Leaf</tissue>
    </source>
</reference>
<keyword evidence="2" id="KW-1185">Reference proteome</keyword>